<dbReference type="Proteomes" id="UP000316093">
    <property type="component" value="Chromosome"/>
</dbReference>
<accession>A0A4Y5Z6H2</accession>
<dbReference type="GO" id="GO:0052621">
    <property type="term" value="F:diguanylate cyclase activity"/>
    <property type="evidence" value="ECO:0007669"/>
    <property type="project" value="UniProtKB-EC"/>
</dbReference>
<dbReference type="Gene3D" id="3.30.70.270">
    <property type="match status" value="1"/>
</dbReference>
<dbReference type="InterPro" id="IPR050469">
    <property type="entry name" value="Diguanylate_Cyclase"/>
</dbReference>
<reference evidence="6 7" key="1">
    <citation type="submission" date="2019-06" db="EMBL/GenBank/DDBJ databases">
        <title>A complete genome sequence for Luteibacter pinisoli MAH-14.</title>
        <authorList>
            <person name="Baltrus D.A."/>
        </authorList>
    </citation>
    <scope>NUCLEOTIDE SEQUENCE [LARGE SCALE GENOMIC DNA]</scope>
    <source>
        <strain evidence="6 7">MAH-14</strain>
    </source>
</reference>
<evidence type="ECO:0000256" key="1">
    <source>
        <dbReference type="ARBA" id="ARBA00012528"/>
    </source>
</evidence>
<evidence type="ECO:0000259" key="5">
    <source>
        <dbReference type="PROSITE" id="PS50887"/>
    </source>
</evidence>
<feature type="domain" description="GGDEF" evidence="5">
    <location>
        <begin position="252"/>
        <end position="384"/>
    </location>
</feature>
<comment type="catalytic activity">
    <reaction evidence="2">
        <text>2 GTP = 3',3'-c-di-GMP + 2 diphosphate</text>
        <dbReference type="Rhea" id="RHEA:24898"/>
        <dbReference type="ChEBI" id="CHEBI:33019"/>
        <dbReference type="ChEBI" id="CHEBI:37565"/>
        <dbReference type="ChEBI" id="CHEBI:58805"/>
        <dbReference type="EC" id="2.7.7.65"/>
    </reaction>
</comment>
<keyword evidence="4" id="KW-1133">Transmembrane helix</keyword>
<dbReference type="InterPro" id="IPR043128">
    <property type="entry name" value="Rev_trsase/Diguanyl_cyclase"/>
</dbReference>
<organism evidence="6 7">
    <name type="scientific">Luteibacter pinisoli</name>
    <dbReference type="NCBI Taxonomy" id="2589080"/>
    <lineage>
        <taxon>Bacteria</taxon>
        <taxon>Pseudomonadati</taxon>
        <taxon>Pseudomonadota</taxon>
        <taxon>Gammaproteobacteria</taxon>
        <taxon>Lysobacterales</taxon>
        <taxon>Rhodanobacteraceae</taxon>
        <taxon>Luteibacter</taxon>
    </lineage>
</organism>
<evidence type="ECO:0000313" key="7">
    <source>
        <dbReference type="Proteomes" id="UP000316093"/>
    </source>
</evidence>
<name>A0A4Y5Z6H2_9GAMM</name>
<dbReference type="InterPro" id="IPR029787">
    <property type="entry name" value="Nucleotide_cyclase"/>
</dbReference>
<feature type="transmembrane region" description="Helical" evidence="4">
    <location>
        <begin position="124"/>
        <end position="144"/>
    </location>
</feature>
<sequence>MDGVTGLDVHTLGMIGLAVGIAIALSFSLLSLVLRGMAALHVWAAAFWLLTFAGAAQGYDENGSFLSVIIGSVLIALANAAMLVGIAMHLGHPLRWRVPAAVVAVFLLIQVVFMAWPPSQPVESAVFGLKSILWDSWMVFLLLFRAPRELRAGSRFTAMVFVVDSLFYVARGLIALHPELDSPELASLLTTSNYLFGILATFLLSTGFTLMLSQRLVHDLRQAAEVDGLTGLLNRTALLKAANPVLLANRGHSHAVLLFDLDHFKAVNDRWGHAGGDAVLQHFARLLRDGGVPARALLSRYGGEEFMLLAPCTSPNVAVTLAESLRALVERSPALYAGEPIAFTTSVGVATGTGVHIQRLIDTADAALYQAKRTGRDRVEAMVSEGASEETSPLAEAAAGLAT</sequence>
<evidence type="ECO:0000256" key="2">
    <source>
        <dbReference type="ARBA" id="ARBA00034247"/>
    </source>
</evidence>
<dbReference type="OrthoDB" id="9803824at2"/>
<feature type="transmembrane region" description="Helical" evidence="4">
    <location>
        <begin position="98"/>
        <end position="118"/>
    </location>
</feature>
<protein>
    <recommendedName>
        <fullName evidence="1">diguanylate cyclase</fullName>
        <ecNumber evidence="1">2.7.7.65</ecNumber>
    </recommendedName>
</protein>
<dbReference type="PROSITE" id="PS50887">
    <property type="entry name" value="GGDEF"/>
    <property type="match status" value="1"/>
</dbReference>
<dbReference type="PANTHER" id="PTHR45138:SF9">
    <property type="entry name" value="DIGUANYLATE CYCLASE DGCM-RELATED"/>
    <property type="match status" value="1"/>
</dbReference>
<evidence type="ECO:0000256" key="3">
    <source>
        <dbReference type="SAM" id="MobiDB-lite"/>
    </source>
</evidence>
<evidence type="ECO:0000256" key="4">
    <source>
        <dbReference type="SAM" id="Phobius"/>
    </source>
</evidence>
<feature type="transmembrane region" description="Helical" evidence="4">
    <location>
        <begin position="156"/>
        <end position="174"/>
    </location>
</feature>
<keyword evidence="4" id="KW-0472">Membrane</keyword>
<dbReference type="EC" id="2.7.7.65" evidence="1"/>
<dbReference type="SUPFAM" id="SSF55073">
    <property type="entry name" value="Nucleotide cyclase"/>
    <property type="match status" value="1"/>
</dbReference>
<dbReference type="AlphaFoldDB" id="A0A4Y5Z6H2"/>
<gene>
    <name evidence="6" type="ORF">FIV34_13330</name>
</gene>
<evidence type="ECO:0000313" key="6">
    <source>
        <dbReference type="EMBL" id="QDE40129.1"/>
    </source>
</evidence>
<dbReference type="SMART" id="SM00267">
    <property type="entry name" value="GGDEF"/>
    <property type="match status" value="1"/>
</dbReference>
<feature type="transmembrane region" description="Helical" evidence="4">
    <location>
        <begin position="65"/>
        <end position="86"/>
    </location>
</feature>
<dbReference type="NCBIfam" id="TIGR00254">
    <property type="entry name" value="GGDEF"/>
    <property type="match status" value="1"/>
</dbReference>
<feature type="transmembrane region" description="Helical" evidence="4">
    <location>
        <begin position="194"/>
        <end position="212"/>
    </location>
</feature>
<feature type="region of interest" description="Disordered" evidence="3">
    <location>
        <begin position="384"/>
        <end position="403"/>
    </location>
</feature>
<dbReference type="GO" id="GO:0043709">
    <property type="term" value="P:cell adhesion involved in single-species biofilm formation"/>
    <property type="evidence" value="ECO:0007669"/>
    <property type="project" value="TreeGrafter"/>
</dbReference>
<dbReference type="KEGG" id="lpy:FIV34_13330"/>
<feature type="transmembrane region" description="Helical" evidence="4">
    <location>
        <begin position="12"/>
        <end position="33"/>
    </location>
</feature>
<dbReference type="EMBL" id="CP041046">
    <property type="protein sequence ID" value="QDE40129.1"/>
    <property type="molecule type" value="Genomic_DNA"/>
</dbReference>
<dbReference type="InterPro" id="IPR000160">
    <property type="entry name" value="GGDEF_dom"/>
</dbReference>
<feature type="transmembrane region" description="Helical" evidence="4">
    <location>
        <begin position="40"/>
        <end position="59"/>
    </location>
</feature>
<dbReference type="Pfam" id="PF00990">
    <property type="entry name" value="GGDEF"/>
    <property type="match status" value="1"/>
</dbReference>
<keyword evidence="7" id="KW-1185">Reference proteome</keyword>
<dbReference type="CDD" id="cd01949">
    <property type="entry name" value="GGDEF"/>
    <property type="match status" value="1"/>
</dbReference>
<dbReference type="RefSeq" id="WP_139983557.1">
    <property type="nucleotide sequence ID" value="NZ_CP041046.1"/>
</dbReference>
<dbReference type="GO" id="GO:0005886">
    <property type="term" value="C:plasma membrane"/>
    <property type="evidence" value="ECO:0007669"/>
    <property type="project" value="TreeGrafter"/>
</dbReference>
<keyword evidence="4" id="KW-0812">Transmembrane</keyword>
<dbReference type="GO" id="GO:1902201">
    <property type="term" value="P:negative regulation of bacterial-type flagellum-dependent cell motility"/>
    <property type="evidence" value="ECO:0007669"/>
    <property type="project" value="TreeGrafter"/>
</dbReference>
<proteinExistence type="predicted"/>
<dbReference type="PANTHER" id="PTHR45138">
    <property type="entry name" value="REGULATORY COMPONENTS OF SENSORY TRANSDUCTION SYSTEM"/>
    <property type="match status" value="1"/>
</dbReference>